<dbReference type="SUPFAM" id="SSF56112">
    <property type="entry name" value="Protein kinase-like (PK-like)"/>
    <property type="match status" value="1"/>
</dbReference>
<evidence type="ECO:0000313" key="2">
    <source>
        <dbReference type="Proteomes" id="UP000075714"/>
    </source>
</evidence>
<organism evidence="1 2">
    <name type="scientific">Gonium pectorale</name>
    <name type="common">Green alga</name>
    <dbReference type="NCBI Taxonomy" id="33097"/>
    <lineage>
        <taxon>Eukaryota</taxon>
        <taxon>Viridiplantae</taxon>
        <taxon>Chlorophyta</taxon>
        <taxon>core chlorophytes</taxon>
        <taxon>Chlorophyceae</taxon>
        <taxon>CS clade</taxon>
        <taxon>Chlamydomonadales</taxon>
        <taxon>Volvocaceae</taxon>
        <taxon>Gonium</taxon>
    </lineage>
</organism>
<evidence type="ECO:0008006" key="3">
    <source>
        <dbReference type="Google" id="ProtNLM"/>
    </source>
</evidence>
<protein>
    <recommendedName>
        <fullName evidence="3">Protein kinase domain-containing protein</fullName>
    </recommendedName>
</protein>
<gene>
    <name evidence="1" type="ORF">GPECTOR_89g500</name>
</gene>
<dbReference type="STRING" id="33097.A0A150G2E3"/>
<keyword evidence="2" id="KW-1185">Reference proteome</keyword>
<dbReference type="Proteomes" id="UP000075714">
    <property type="component" value="Unassembled WGS sequence"/>
</dbReference>
<evidence type="ECO:0000313" key="1">
    <source>
        <dbReference type="EMBL" id="KXZ43480.1"/>
    </source>
</evidence>
<dbReference type="InterPro" id="IPR011009">
    <property type="entry name" value="Kinase-like_dom_sf"/>
</dbReference>
<comment type="caution">
    <text evidence="1">The sequence shown here is derived from an EMBL/GenBank/DDBJ whole genome shotgun (WGS) entry which is preliminary data.</text>
</comment>
<accession>A0A150G2E3</accession>
<reference evidence="2" key="1">
    <citation type="journal article" date="2016" name="Nat. Commun.">
        <title>The Gonium pectorale genome demonstrates co-option of cell cycle regulation during the evolution of multicellularity.</title>
        <authorList>
            <person name="Hanschen E.R."/>
            <person name="Marriage T.N."/>
            <person name="Ferris P.J."/>
            <person name="Hamaji T."/>
            <person name="Toyoda A."/>
            <person name="Fujiyama A."/>
            <person name="Neme R."/>
            <person name="Noguchi H."/>
            <person name="Minakuchi Y."/>
            <person name="Suzuki M."/>
            <person name="Kawai-Toyooka H."/>
            <person name="Smith D.R."/>
            <person name="Sparks H."/>
            <person name="Anderson J."/>
            <person name="Bakaric R."/>
            <person name="Luria V."/>
            <person name="Karger A."/>
            <person name="Kirschner M.W."/>
            <person name="Durand P.M."/>
            <person name="Michod R.E."/>
            <person name="Nozaki H."/>
            <person name="Olson B.J."/>
        </authorList>
    </citation>
    <scope>NUCLEOTIDE SEQUENCE [LARGE SCALE GENOMIC DNA]</scope>
    <source>
        <strain evidence="2">NIES-2863</strain>
    </source>
</reference>
<sequence length="377" mass="41486">MAYAFSNEAARRAAFHEIVGPYLGSPIIGHSPDEPSPSAMTGGAIFCVINVVTDCLRECKVPVYVEEVKAEIGASGDPYFQGQRHYQMYVTNQSLAPVVRRSVLPALFVELVGPHMRVSLLASPEDACVVCEPVTPFLHLFDMLLSQPGHMARLARVLRALKRGPGRDPSLQLPYPLRPGSGFRNVEALVVGVGRPNLLYVAELEDSGRQVVVKFASTISEYATRVHRAWAAAGLAPELLAVRPLPCGLTMLVMERLGREDGWAMFHSLEPELKRQLSEEVLDKVATAHGVDVDGQGGAVHSDMRQVNVMVRMREDGQEPLRPLQVRFLDFDWSGLVGQALLPPFMRPRVPGYTAGVAATQEYDRALWRHEMETGDA</sequence>
<dbReference type="EMBL" id="LSYV01000090">
    <property type="protein sequence ID" value="KXZ43480.1"/>
    <property type="molecule type" value="Genomic_DNA"/>
</dbReference>
<dbReference type="AlphaFoldDB" id="A0A150G2E3"/>
<dbReference type="OrthoDB" id="541471at2759"/>
<name>A0A150G2E3_GONPE</name>
<proteinExistence type="predicted"/>